<evidence type="ECO:0008006" key="3">
    <source>
        <dbReference type="Google" id="ProtNLM"/>
    </source>
</evidence>
<sequence>MAVDWEFEAEVFQWRGPAPYFFVATPAHVDEFLHAHHGELTYGWGVIPAHVRIGTTEVTTSLIPKDGVYLVPLKIALRRPEGIDDGDLVRVQLQVSRHNSGEPSEGAGMSTFVIDAPVAVKLATDNAVIPPQHSLTAPTLLRSQVLSLVYESVRRGEIDERAGRQILDGIRGLRIRFLGDRSLEDNAWRLACKLNWPDVHQVEYIVLTQLQADALVTLNDELAAAARAFVKTASLADILLT</sequence>
<dbReference type="SUPFAM" id="SSF141694">
    <property type="entry name" value="AF2212/PG0164-like"/>
    <property type="match status" value="1"/>
</dbReference>
<dbReference type="Gene3D" id="2.40.30.100">
    <property type="entry name" value="AF2212/PG0164-like"/>
    <property type="match status" value="1"/>
</dbReference>
<evidence type="ECO:0000313" key="2">
    <source>
        <dbReference type="Proteomes" id="UP000467148"/>
    </source>
</evidence>
<evidence type="ECO:0000313" key="1">
    <source>
        <dbReference type="EMBL" id="BBY62148.1"/>
    </source>
</evidence>
<dbReference type="Gene3D" id="3.40.50.1010">
    <property type="entry name" value="5'-nuclease"/>
    <property type="match status" value="1"/>
</dbReference>
<dbReference type="InterPro" id="IPR044153">
    <property type="entry name" value="PIN_Pae0151-like"/>
</dbReference>
<organism evidence="1 2">
    <name type="scientific">Mycolicibacterium helvum</name>
    <dbReference type="NCBI Taxonomy" id="1534349"/>
    <lineage>
        <taxon>Bacteria</taxon>
        <taxon>Bacillati</taxon>
        <taxon>Actinomycetota</taxon>
        <taxon>Actinomycetes</taxon>
        <taxon>Mycobacteriales</taxon>
        <taxon>Mycobacteriaceae</taxon>
        <taxon>Mycolicibacterium</taxon>
    </lineage>
</organism>
<gene>
    <name evidence="1" type="ORF">MHEL_03910</name>
</gene>
<proteinExistence type="predicted"/>
<protein>
    <recommendedName>
        <fullName evidence="3">DUF1905 domain-containing protein</fullName>
    </recommendedName>
</protein>
<dbReference type="KEGG" id="mhev:MHEL_03910"/>
<dbReference type="InterPro" id="IPR037079">
    <property type="entry name" value="AF2212/PG0164-like_sf"/>
</dbReference>
<keyword evidence="2" id="KW-1185">Reference proteome</keyword>
<reference evidence="1 2" key="1">
    <citation type="journal article" date="2019" name="Emerg. Microbes Infect.">
        <title>Comprehensive subspecies identification of 175 nontuberculous mycobacteria species based on 7547 genomic profiles.</title>
        <authorList>
            <person name="Matsumoto Y."/>
            <person name="Kinjo T."/>
            <person name="Motooka D."/>
            <person name="Nabeya D."/>
            <person name="Jung N."/>
            <person name="Uechi K."/>
            <person name="Horii T."/>
            <person name="Iida T."/>
            <person name="Fujita J."/>
            <person name="Nakamura S."/>
        </authorList>
    </citation>
    <scope>NUCLEOTIDE SEQUENCE [LARGE SCALE GENOMIC DNA]</scope>
    <source>
        <strain evidence="1 2">JCM 30396</strain>
    </source>
</reference>
<dbReference type="Proteomes" id="UP000467148">
    <property type="component" value="Chromosome"/>
</dbReference>
<dbReference type="CDD" id="cd09873">
    <property type="entry name" value="PIN_Pae0151-like"/>
    <property type="match status" value="1"/>
</dbReference>
<dbReference type="InterPro" id="IPR015018">
    <property type="entry name" value="DUF1905"/>
</dbReference>
<name>A0A7I7SZB9_9MYCO</name>
<dbReference type="EMBL" id="AP022596">
    <property type="protein sequence ID" value="BBY62148.1"/>
    <property type="molecule type" value="Genomic_DNA"/>
</dbReference>
<dbReference type="Pfam" id="PF08922">
    <property type="entry name" value="DUF1905"/>
    <property type="match status" value="1"/>
</dbReference>
<dbReference type="AlphaFoldDB" id="A0A7I7SZB9"/>
<accession>A0A7I7SZB9</accession>